<organism evidence="1 2">
    <name type="scientific">Kosmotoga pacifica</name>
    <dbReference type="NCBI Taxonomy" id="1330330"/>
    <lineage>
        <taxon>Bacteria</taxon>
        <taxon>Thermotogati</taxon>
        <taxon>Thermotogota</taxon>
        <taxon>Thermotogae</taxon>
        <taxon>Kosmotogales</taxon>
        <taxon>Kosmotogaceae</taxon>
        <taxon>Kosmotoga</taxon>
    </lineage>
</organism>
<dbReference type="RefSeq" id="WP_047755065.1">
    <property type="nucleotide sequence ID" value="NZ_CAJUHA010000018.1"/>
</dbReference>
<protein>
    <recommendedName>
        <fullName evidence="3">Outer membrane protein beta-barrel domain-containing protein</fullName>
    </recommendedName>
</protein>
<dbReference type="STRING" id="1330330.IX53_08975"/>
<dbReference type="AlphaFoldDB" id="A0A0G2Z8J3"/>
<dbReference type="OrthoDB" id="45336at2"/>
<dbReference type="KEGG" id="kpf:IX53_08975"/>
<dbReference type="EMBL" id="CP011232">
    <property type="protein sequence ID" value="AKI97930.1"/>
    <property type="molecule type" value="Genomic_DNA"/>
</dbReference>
<evidence type="ECO:0008006" key="3">
    <source>
        <dbReference type="Google" id="ProtNLM"/>
    </source>
</evidence>
<dbReference type="Proteomes" id="UP000035159">
    <property type="component" value="Chromosome"/>
</dbReference>
<sequence length="167" mass="18732">MKKLLFSLTLLFVVTVYGQFSIGFEGFHFNSIPGNQFPVLKYDGLLMVYNNNQEGKISTEVGIGVGIIEPSSAPEFLENLPIIIKGFYSSVFDTQLISSIGFRVSKRIGFLWLNFSKLGWFAAVCPRIYIRFNSADVFIGGSLEVELFGDKIPQSLWSLMLGVNYTF</sequence>
<dbReference type="PATRIC" id="fig|1330330.3.peg.1826"/>
<accession>A0A0G2Z8J3</accession>
<gene>
    <name evidence="1" type="ORF">IX53_08975</name>
</gene>
<evidence type="ECO:0000313" key="1">
    <source>
        <dbReference type="EMBL" id="AKI97930.1"/>
    </source>
</evidence>
<keyword evidence="2" id="KW-1185">Reference proteome</keyword>
<reference evidence="1 2" key="1">
    <citation type="submission" date="2015-04" db="EMBL/GenBank/DDBJ databases">
        <title>Complete Genome Sequence of Kosmotoga pacifica SLHLJ1.</title>
        <authorList>
            <person name="Jiang L.J."/>
            <person name="Shao Z.Z."/>
            <person name="Jebbar M."/>
        </authorList>
    </citation>
    <scope>NUCLEOTIDE SEQUENCE [LARGE SCALE GENOMIC DNA]</scope>
    <source>
        <strain evidence="1 2">SLHLJ1</strain>
    </source>
</reference>
<evidence type="ECO:0000313" key="2">
    <source>
        <dbReference type="Proteomes" id="UP000035159"/>
    </source>
</evidence>
<name>A0A0G2Z8J3_9BACT</name>
<proteinExistence type="predicted"/>